<evidence type="ECO:0000259" key="2">
    <source>
        <dbReference type="PROSITE" id="PS51384"/>
    </source>
</evidence>
<dbReference type="Gene3D" id="3.40.50.80">
    <property type="entry name" value="Nucleotide-binding domain of ferredoxin-NADP reductase (FNR) module"/>
    <property type="match status" value="1"/>
</dbReference>
<protein>
    <submittedName>
        <fullName evidence="3">NADPH-dependent ferric siderophore reductase</fullName>
    </submittedName>
</protein>
<dbReference type="Pfam" id="PF08021">
    <property type="entry name" value="FAD_binding_9"/>
    <property type="match status" value="1"/>
</dbReference>
<name>A0A495IVG9_9SPHI</name>
<dbReference type="PANTHER" id="PTHR30157">
    <property type="entry name" value="FERRIC REDUCTASE, NADPH-DEPENDENT"/>
    <property type="match status" value="1"/>
</dbReference>
<proteinExistence type="inferred from homology"/>
<dbReference type="AlphaFoldDB" id="A0A495IVG9"/>
<dbReference type="CDD" id="cd06193">
    <property type="entry name" value="siderophore_interacting"/>
    <property type="match status" value="1"/>
</dbReference>
<gene>
    <name evidence="3" type="ORF">BDD43_0694</name>
</gene>
<organism evidence="3 4">
    <name type="scientific">Mucilaginibacter gracilis</name>
    <dbReference type="NCBI Taxonomy" id="423350"/>
    <lineage>
        <taxon>Bacteria</taxon>
        <taxon>Pseudomonadati</taxon>
        <taxon>Bacteroidota</taxon>
        <taxon>Sphingobacteriia</taxon>
        <taxon>Sphingobacteriales</taxon>
        <taxon>Sphingobacteriaceae</taxon>
        <taxon>Mucilaginibacter</taxon>
    </lineage>
</organism>
<keyword evidence="4" id="KW-1185">Reference proteome</keyword>
<dbReference type="SUPFAM" id="SSF63380">
    <property type="entry name" value="Riboflavin synthase domain-like"/>
    <property type="match status" value="1"/>
</dbReference>
<dbReference type="InterPro" id="IPR039261">
    <property type="entry name" value="FNR_nucleotide-bd"/>
</dbReference>
<reference evidence="3 4" key="1">
    <citation type="submission" date="2018-10" db="EMBL/GenBank/DDBJ databases">
        <title>Genomic Encyclopedia of Archaeal and Bacterial Type Strains, Phase II (KMG-II): from individual species to whole genera.</title>
        <authorList>
            <person name="Goeker M."/>
        </authorList>
    </citation>
    <scope>NUCLEOTIDE SEQUENCE [LARGE SCALE GENOMIC DNA]</scope>
    <source>
        <strain evidence="3 4">DSM 18602</strain>
    </source>
</reference>
<dbReference type="InterPro" id="IPR013113">
    <property type="entry name" value="SIP_FAD-bd"/>
</dbReference>
<dbReference type="PROSITE" id="PS51384">
    <property type="entry name" value="FAD_FR"/>
    <property type="match status" value="1"/>
</dbReference>
<comment type="similarity">
    <text evidence="1">Belongs to the SIP oxidoreductase family.</text>
</comment>
<dbReference type="InterPro" id="IPR017927">
    <property type="entry name" value="FAD-bd_FR_type"/>
</dbReference>
<evidence type="ECO:0000313" key="4">
    <source>
        <dbReference type="Proteomes" id="UP000268007"/>
    </source>
</evidence>
<dbReference type="Proteomes" id="UP000268007">
    <property type="component" value="Unassembled WGS sequence"/>
</dbReference>
<dbReference type="RefSeq" id="WP_121196353.1">
    <property type="nucleotide sequence ID" value="NZ_RBKU01000001.1"/>
</dbReference>
<dbReference type="OrthoDB" id="9814826at2"/>
<dbReference type="EMBL" id="RBKU01000001">
    <property type="protein sequence ID" value="RKR80572.1"/>
    <property type="molecule type" value="Genomic_DNA"/>
</dbReference>
<comment type="caution">
    <text evidence="3">The sequence shown here is derived from an EMBL/GenBank/DDBJ whole genome shotgun (WGS) entry which is preliminary data.</text>
</comment>
<sequence length="276" mass="30530">MDNISNELDNSQKRIYTIAQVSDITDVTPHLRRITFKGDQFKDAIGCSSGMHLKIFLPLLGQTKAELPKMINGRPSWENPATKPIVRTYTIRLIDQLKGELSIEFFLHGDEGCASTWASNVKIGDELGIGIKPGKPLPQVDWYLFAGDETAIPAIAAMLESLPESARGMALLEVGSAVDTFEIKTDSSVIIRWFGRNGEPAAESGLLLSAIKDVSFPDPDFGSRLVWIAGEYTPVQAIRAYVTQKMGLNRDELRAVVYWKAGLAEDEFQHISKPHK</sequence>
<evidence type="ECO:0000256" key="1">
    <source>
        <dbReference type="ARBA" id="ARBA00035644"/>
    </source>
</evidence>
<accession>A0A495IVG9</accession>
<dbReference type="Gene3D" id="2.40.30.10">
    <property type="entry name" value="Translation factors"/>
    <property type="match status" value="1"/>
</dbReference>
<evidence type="ECO:0000313" key="3">
    <source>
        <dbReference type="EMBL" id="RKR80572.1"/>
    </source>
</evidence>
<dbReference type="Pfam" id="PF04954">
    <property type="entry name" value="SIP"/>
    <property type="match status" value="1"/>
</dbReference>
<dbReference type="InterPro" id="IPR039374">
    <property type="entry name" value="SIP_fam"/>
</dbReference>
<dbReference type="GO" id="GO:0016491">
    <property type="term" value="F:oxidoreductase activity"/>
    <property type="evidence" value="ECO:0007669"/>
    <property type="project" value="InterPro"/>
</dbReference>
<dbReference type="InterPro" id="IPR007037">
    <property type="entry name" value="SIP_rossman_dom"/>
</dbReference>
<dbReference type="PANTHER" id="PTHR30157:SF0">
    <property type="entry name" value="NADPH-DEPENDENT FERRIC-CHELATE REDUCTASE"/>
    <property type="match status" value="1"/>
</dbReference>
<feature type="domain" description="FAD-binding FR-type" evidence="2">
    <location>
        <begin position="14"/>
        <end position="139"/>
    </location>
</feature>
<dbReference type="InterPro" id="IPR017938">
    <property type="entry name" value="Riboflavin_synthase-like_b-brl"/>
</dbReference>